<dbReference type="EMBL" id="MN988525">
    <property type="protein sequence ID" value="QIG72735.1"/>
    <property type="molecule type" value="Genomic_DNA"/>
</dbReference>
<protein>
    <submittedName>
        <fullName evidence="1">Uncharacterized protein</fullName>
    </submittedName>
</protein>
<evidence type="ECO:0000313" key="1">
    <source>
        <dbReference type="EMBL" id="QIG72735.1"/>
    </source>
</evidence>
<reference evidence="1 2" key="1">
    <citation type="submission" date="2020-01" db="EMBL/GenBank/DDBJ databases">
        <title>Patterns of diversity and host range of bacteriophage communities associated with bean-nodulatin bacteria.</title>
        <authorList>
            <person name="Vann Cauwenberghe J."/>
            <person name="Santamaria R.I."/>
            <person name="Bustos P."/>
            <person name="Juarez S."/>
            <person name="Gonzalez V."/>
        </authorList>
    </citation>
    <scope>NUCLEOTIDE SEQUENCE [LARGE SCALE GENOMIC DNA]</scope>
    <source>
        <strain evidence="2">RHph</strain>
    </source>
</reference>
<proteinExistence type="predicted"/>
<name>A0A7S5UVX8_9CAUD</name>
<sequence>MPTEIVDGKIDGIDINDPHFTLKHMYRIIPESEAGQGHVDRMLDFFVEHPYIPEQDTYTKYEFANILTKHDHRLEMTGFYFNPDEEFSNLEVEDDEKAILQPYALMLACLQGNAFPDLIEQYMKEAKWFLMSNGWWDKVRQA</sequence>
<keyword evidence="2" id="KW-1185">Reference proteome</keyword>
<accession>A0A7S5UVX8</accession>
<evidence type="ECO:0000313" key="2">
    <source>
        <dbReference type="Proteomes" id="UP000655883"/>
    </source>
</evidence>
<gene>
    <name evidence="1" type="ORF">EVB97_177</name>
</gene>
<organism evidence="1 2">
    <name type="scientific">Rhizobium phage RHph_Y65</name>
    <dbReference type="NCBI Taxonomy" id="2509785"/>
    <lineage>
        <taxon>Viruses</taxon>
        <taxon>Duplodnaviria</taxon>
        <taxon>Heunggongvirae</taxon>
        <taxon>Uroviricota</taxon>
        <taxon>Caudoviricetes</taxon>
        <taxon>Kleczkowskaviridae</taxon>
        <taxon>Cuauhnahuacvirus</taxon>
        <taxon>Cuauhnahuacvirus Y65</taxon>
    </lineage>
</organism>
<dbReference type="Proteomes" id="UP000655883">
    <property type="component" value="Segment"/>
</dbReference>